<sequence>MNPIFVSFHDIPVHSVQNSSRELALKVKGYKIPASTAYALQAAEKRNPLFYKFGQYSRSCR</sequence>
<gene>
    <name evidence="1" type="ORF">SLEP1_g38008</name>
</gene>
<protein>
    <submittedName>
        <fullName evidence="1">Uncharacterized protein</fullName>
    </submittedName>
</protein>
<evidence type="ECO:0000313" key="2">
    <source>
        <dbReference type="Proteomes" id="UP001054252"/>
    </source>
</evidence>
<proteinExistence type="predicted"/>
<name>A0AAV5KWH2_9ROSI</name>
<dbReference type="Proteomes" id="UP001054252">
    <property type="component" value="Unassembled WGS sequence"/>
</dbReference>
<organism evidence="1 2">
    <name type="scientific">Rubroshorea leprosula</name>
    <dbReference type="NCBI Taxonomy" id="152421"/>
    <lineage>
        <taxon>Eukaryota</taxon>
        <taxon>Viridiplantae</taxon>
        <taxon>Streptophyta</taxon>
        <taxon>Embryophyta</taxon>
        <taxon>Tracheophyta</taxon>
        <taxon>Spermatophyta</taxon>
        <taxon>Magnoliopsida</taxon>
        <taxon>eudicotyledons</taxon>
        <taxon>Gunneridae</taxon>
        <taxon>Pentapetalae</taxon>
        <taxon>rosids</taxon>
        <taxon>malvids</taxon>
        <taxon>Malvales</taxon>
        <taxon>Dipterocarpaceae</taxon>
        <taxon>Rubroshorea</taxon>
    </lineage>
</organism>
<dbReference type="AlphaFoldDB" id="A0AAV5KWH2"/>
<keyword evidence="2" id="KW-1185">Reference proteome</keyword>
<accession>A0AAV5KWH2</accession>
<comment type="caution">
    <text evidence="1">The sequence shown here is derived from an EMBL/GenBank/DDBJ whole genome shotgun (WGS) entry which is preliminary data.</text>
</comment>
<reference evidence="1 2" key="1">
    <citation type="journal article" date="2021" name="Commun. Biol.">
        <title>The genome of Shorea leprosula (Dipterocarpaceae) highlights the ecological relevance of drought in aseasonal tropical rainforests.</title>
        <authorList>
            <person name="Ng K.K.S."/>
            <person name="Kobayashi M.J."/>
            <person name="Fawcett J.A."/>
            <person name="Hatakeyama M."/>
            <person name="Paape T."/>
            <person name="Ng C.H."/>
            <person name="Ang C.C."/>
            <person name="Tnah L.H."/>
            <person name="Lee C.T."/>
            <person name="Nishiyama T."/>
            <person name="Sese J."/>
            <person name="O'Brien M.J."/>
            <person name="Copetti D."/>
            <person name="Mohd Noor M.I."/>
            <person name="Ong R.C."/>
            <person name="Putra M."/>
            <person name="Sireger I.Z."/>
            <person name="Indrioko S."/>
            <person name="Kosugi Y."/>
            <person name="Izuno A."/>
            <person name="Isagi Y."/>
            <person name="Lee S.L."/>
            <person name="Shimizu K.K."/>
        </authorList>
    </citation>
    <scope>NUCLEOTIDE SEQUENCE [LARGE SCALE GENOMIC DNA]</scope>
    <source>
        <strain evidence="1">214</strain>
    </source>
</reference>
<dbReference type="EMBL" id="BPVZ01000081">
    <property type="protein sequence ID" value="GKV29034.1"/>
    <property type="molecule type" value="Genomic_DNA"/>
</dbReference>
<evidence type="ECO:0000313" key="1">
    <source>
        <dbReference type="EMBL" id="GKV29034.1"/>
    </source>
</evidence>